<dbReference type="PANTHER" id="PTHR10584">
    <property type="entry name" value="SUGAR KINASE"/>
    <property type="match status" value="1"/>
</dbReference>
<reference evidence="4 5" key="1">
    <citation type="journal article" date="2016" name="Nat. Commun.">
        <title>Thousands of microbial genomes shed light on interconnected biogeochemical processes in an aquifer system.</title>
        <authorList>
            <person name="Anantharaman K."/>
            <person name="Brown C.T."/>
            <person name="Hug L.A."/>
            <person name="Sharon I."/>
            <person name="Castelle C.J."/>
            <person name="Probst A.J."/>
            <person name="Thomas B.C."/>
            <person name="Singh A."/>
            <person name="Wilkins M.J."/>
            <person name="Karaoz U."/>
            <person name="Brodie E.L."/>
            <person name="Williams K.H."/>
            <person name="Hubbard S.S."/>
            <person name="Banfield J.F."/>
        </authorList>
    </citation>
    <scope>NUCLEOTIDE SEQUENCE [LARGE SCALE GENOMIC DNA]</scope>
</reference>
<dbReference type="SUPFAM" id="SSF53613">
    <property type="entry name" value="Ribokinase-like"/>
    <property type="match status" value="1"/>
</dbReference>
<dbReference type="AlphaFoldDB" id="A0A1F6DVX8"/>
<gene>
    <name evidence="4" type="ORF">A3D71_02220</name>
</gene>
<dbReference type="EMBL" id="MFLK01000042">
    <property type="protein sequence ID" value="OGG65568.1"/>
    <property type="molecule type" value="Genomic_DNA"/>
</dbReference>
<accession>A0A1F6DVX8</accession>
<evidence type="ECO:0000256" key="1">
    <source>
        <dbReference type="ARBA" id="ARBA00022679"/>
    </source>
</evidence>
<evidence type="ECO:0000259" key="3">
    <source>
        <dbReference type="Pfam" id="PF00294"/>
    </source>
</evidence>
<sequence>MARILVAGSIAYDRIMDYGGNFTDSFVPDKLHTLSVSFQVERIKEDFGGVAGNLAYNLKLLGEEPEMLGTAGSDFGRYAEYLQKLGISSASVHIDPSDLTSVAHIVTDRANNQIAAFAMAAGAKPYGPLPEGDFKCAVLGAGCVSDTIAVAAHAKTKGINYYFDPGQAMPAFAADDLKNIISGAAGLFCNDYELGLIEEKTGWNEAALLTQTPLLVVTLGAKGSRISSAEGVIEVAAVPLTKLVDPTGAGDAHRAGFIKGILAGLSLKQCGQLASVVAAYAVENFGTQNHHFTLAEASERYEKAYGEKVGL</sequence>
<dbReference type="Gene3D" id="3.40.1190.20">
    <property type="match status" value="1"/>
</dbReference>
<dbReference type="InterPro" id="IPR029056">
    <property type="entry name" value="Ribokinase-like"/>
</dbReference>
<keyword evidence="2" id="KW-0418">Kinase</keyword>
<proteinExistence type="predicted"/>
<dbReference type="CDD" id="cd01942">
    <property type="entry name" value="ribokinase_group_A"/>
    <property type="match status" value="1"/>
</dbReference>
<dbReference type="InterPro" id="IPR011611">
    <property type="entry name" value="PfkB_dom"/>
</dbReference>
<evidence type="ECO:0000313" key="4">
    <source>
        <dbReference type="EMBL" id="OGG65568.1"/>
    </source>
</evidence>
<dbReference type="STRING" id="1798497.A3D71_02220"/>
<dbReference type="PROSITE" id="PS00584">
    <property type="entry name" value="PFKB_KINASES_2"/>
    <property type="match status" value="1"/>
</dbReference>
<dbReference type="Pfam" id="PF00294">
    <property type="entry name" value="PfkB"/>
    <property type="match status" value="1"/>
</dbReference>
<keyword evidence="1" id="KW-0808">Transferase</keyword>
<organism evidence="4 5">
    <name type="scientific">Candidatus Kaiserbacteria bacterium RIFCSPHIGHO2_02_FULL_55_20</name>
    <dbReference type="NCBI Taxonomy" id="1798497"/>
    <lineage>
        <taxon>Bacteria</taxon>
        <taxon>Candidatus Kaiseribacteriota</taxon>
    </lineage>
</organism>
<evidence type="ECO:0000256" key="2">
    <source>
        <dbReference type="ARBA" id="ARBA00022777"/>
    </source>
</evidence>
<evidence type="ECO:0000313" key="5">
    <source>
        <dbReference type="Proteomes" id="UP000177652"/>
    </source>
</evidence>
<dbReference type="GO" id="GO:0016301">
    <property type="term" value="F:kinase activity"/>
    <property type="evidence" value="ECO:0007669"/>
    <property type="project" value="UniProtKB-KW"/>
</dbReference>
<feature type="domain" description="Carbohydrate kinase PfkB" evidence="3">
    <location>
        <begin position="21"/>
        <end position="289"/>
    </location>
</feature>
<dbReference type="InterPro" id="IPR002173">
    <property type="entry name" value="Carboh/pur_kinase_PfkB_CS"/>
</dbReference>
<name>A0A1F6DVX8_9BACT</name>
<dbReference type="Proteomes" id="UP000177652">
    <property type="component" value="Unassembled WGS sequence"/>
</dbReference>
<dbReference type="PANTHER" id="PTHR10584:SF166">
    <property type="entry name" value="RIBOKINASE"/>
    <property type="match status" value="1"/>
</dbReference>
<protein>
    <recommendedName>
        <fullName evidence="3">Carbohydrate kinase PfkB domain-containing protein</fullName>
    </recommendedName>
</protein>
<comment type="caution">
    <text evidence="4">The sequence shown here is derived from an EMBL/GenBank/DDBJ whole genome shotgun (WGS) entry which is preliminary data.</text>
</comment>